<feature type="transmembrane region" description="Helical" evidence="5">
    <location>
        <begin position="146"/>
        <end position="167"/>
    </location>
</feature>
<dbReference type="GO" id="GO:0005886">
    <property type="term" value="C:plasma membrane"/>
    <property type="evidence" value="ECO:0007669"/>
    <property type="project" value="UniProtKB-SubCell"/>
</dbReference>
<evidence type="ECO:0000256" key="4">
    <source>
        <dbReference type="ARBA" id="ARBA00023136"/>
    </source>
</evidence>
<evidence type="ECO:0000259" key="6">
    <source>
        <dbReference type="PROSITE" id="PS50850"/>
    </source>
</evidence>
<comment type="subcellular location">
    <subcellularLocation>
        <location evidence="1">Cell membrane</location>
        <topology evidence="1">Multi-pass membrane protein</topology>
    </subcellularLocation>
</comment>
<feature type="transmembrane region" description="Helical" evidence="5">
    <location>
        <begin position="21"/>
        <end position="47"/>
    </location>
</feature>
<gene>
    <name evidence="7" type="ORF">M8330_14090</name>
</gene>
<feature type="domain" description="Major facilitator superfamily (MFS) profile" evidence="6">
    <location>
        <begin position="21"/>
        <end position="409"/>
    </location>
</feature>
<feature type="transmembrane region" description="Helical" evidence="5">
    <location>
        <begin position="296"/>
        <end position="328"/>
    </location>
</feature>
<evidence type="ECO:0000256" key="3">
    <source>
        <dbReference type="ARBA" id="ARBA00022989"/>
    </source>
</evidence>
<feature type="transmembrane region" description="Helical" evidence="5">
    <location>
        <begin position="179"/>
        <end position="200"/>
    </location>
</feature>
<keyword evidence="8" id="KW-1185">Reference proteome</keyword>
<dbReference type="Pfam" id="PF07690">
    <property type="entry name" value="MFS_1"/>
    <property type="match status" value="1"/>
</dbReference>
<keyword evidence="3 5" id="KW-1133">Transmembrane helix</keyword>
<dbReference type="GO" id="GO:0046943">
    <property type="term" value="F:carboxylic acid transmembrane transporter activity"/>
    <property type="evidence" value="ECO:0007669"/>
    <property type="project" value="TreeGrafter"/>
</dbReference>
<dbReference type="PANTHER" id="PTHR23508:SF10">
    <property type="entry name" value="CARBOXYLIC ACID TRANSPORTER PROTEIN HOMOLOG"/>
    <property type="match status" value="1"/>
</dbReference>
<protein>
    <submittedName>
        <fullName evidence="7">MFS transporter</fullName>
    </submittedName>
</protein>
<dbReference type="SUPFAM" id="SSF103473">
    <property type="entry name" value="MFS general substrate transporter"/>
    <property type="match status" value="1"/>
</dbReference>
<dbReference type="InterPro" id="IPR020846">
    <property type="entry name" value="MFS_dom"/>
</dbReference>
<keyword evidence="2 5" id="KW-0812">Transmembrane</keyword>
<evidence type="ECO:0000256" key="2">
    <source>
        <dbReference type="ARBA" id="ARBA00022692"/>
    </source>
</evidence>
<feature type="transmembrane region" description="Helical" evidence="5">
    <location>
        <begin position="113"/>
        <end position="134"/>
    </location>
</feature>
<feature type="transmembrane region" description="Helical" evidence="5">
    <location>
        <begin position="263"/>
        <end position="284"/>
    </location>
</feature>
<dbReference type="InterPro" id="IPR011701">
    <property type="entry name" value="MFS"/>
</dbReference>
<evidence type="ECO:0000313" key="7">
    <source>
        <dbReference type="EMBL" id="MCM0621421.1"/>
    </source>
</evidence>
<feature type="transmembrane region" description="Helical" evidence="5">
    <location>
        <begin position="89"/>
        <end position="107"/>
    </location>
</feature>
<evidence type="ECO:0000256" key="1">
    <source>
        <dbReference type="ARBA" id="ARBA00004651"/>
    </source>
</evidence>
<evidence type="ECO:0000256" key="5">
    <source>
        <dbReference type="SAM" id="Phobius"/>
    </source>
</evidence>
<dbReference type="InterPro" id="IPR036259">
    <property type="entry name" value="MFS_trans_sf"/>
</dbReference>
<keyword evidence="4 5" id="KW-0472">Membrane</keyword>
<name>A0A9X2D940_9ACTN</name>
<proteinExistence type="predicted"/>
<reference evidence="7" key="1">
    <citation type="submission" date="2022-05" db="EMBL/GenBank/DDBJ databases">
        <authorList>
            <person name="Tuo L."/>
        </authorList>
    </citation>
    <scope>NUCLEOTIDE SEQUENCE</scope>
    <source>
        <strain evidence="7">BSK12Z-4</strain>
    </source>
</reference>
<sequence length="430" mass="42934">MHVPATGADQASLEHRSNPAVIVLCMVVTVIEGYNLIVFGSVVPLLLDDPSLGVTPQSIGTVGGLVYIGAVLGALLAPLLAERLGRKQVLMAAILVFAGGALLTGLAESAGVLGAARFLAGLGVGGALTTAMTVARNSASSRRASLVVTITMAGIPLGGVVAALLAVPVLPAFGWRPMFFVGAAMAAAIAVAVALMTIPTDSPQEVAGRGWTTAQKLRSVLTGRGLVVAVLVAVCAIGNMVAWQGLNVWAAEAMVQLGFSLRAALLFTFVLTGAAVIGSFATAWSADRTGPARTAVVTGTCTLLGLLGMAFLPTGVAVALVCIALMGIGGHSTMNLVHTTTSNIFPLPARATALGWSNSTSFIGAFLGPTIGGAAIATGGSTGLFSTYAVAAAVTLAGLVGLMLADRVSHHGHFSAPAETLEPAPAAAAL</sequence>
<comment type="caution">
    <text evidence="7">The sequence shown here is derived from an EMBL/GenBank/DDBJ whole genome shotgun (WGS) entry which is preliminary data.</text>
</comment>
<dbReference type="EMBL" id="JAMOIL010000017">
    <property type="protein sequence ID" value="MCM0621421.1"/>
    <property type="molecule type" value="Genomic_DNA"/>
</dbReference>
<evidence type="ECO:0000313" key="8">
    <source>
        <dbReference type="Proteomes" id="UP001139485"/>
    </source>
</evidence>
<dbReference type="AlphaFoldDB" id="A0A9X2D940"/>
<dbReference type="PROSITE" id="PS50850">
    <property type="entry name" value="MFS"/>
    <property type="match status" value="1"/>
</dbReference>
<dbReference type="PANTHER" id="PTHR23508">
    <property type="entry name" value="CARBOXYLIC ACID TRANSPORTER PROTEIN HOMOLOG"/>
    <property type="match status" value="1"/>
</dbReference>
<feature type="transmembrane region" description="Helical" evidence="5">
    <location>
        <begin position="59"/>
        <end position="77"/>
    </location>
</feature>
<dbReference type="Gene3D" id="1.20.1250.20">
    <property type="entry name" value="MFS general substrate transporter like domains"/>
    <property type="match status" value="2"/>
</dbReference>
<accession>A0A9X2D940</accession>
<feature type="transmembrane region" description="Helical" evidence="5">
    <location>
        <begin position="221"/>
        <end position="243"/>
    </location>
</feature>
<dbReference type="RefSeq" id="WP_250827850.1">
    <property type="nucleotide sequence ID" value="NZ_JAMOIL010000017.1"/>
</dbReference>
<feature type="transmembrane region" description="Helical" evidence="5">
    <location>
        <begin position="385"/>
        <end position="405"/>
    </location>
</feature>
<dbReference type="Proteomes" id="UP001139485">
    <property type="component" value="Unassembled WGS sequence"/>
</dbReference>
<organism evidence="7 8">
    <name type="scientific">Nocardioides bruguierae</name>
    <dbReference type="NCBI Taxonomy" id="2945102"/>
    <lineage>
        <taxon>Bacteria</taxon>
        <taxon>Bacillati</taxon>
        <taxon>Actinomycetota</taxon>
        <taxon>Actinomycetes</taxon>
        <taxon>Propionibacteriales</taxon>
        <taxon>Nocardioidaceae</taxon>
        <taxon>Nocardioides</taxon>
    </lineage>
</organism>